<evidence type="ECO:0000256" key="4">
    <source>
        <dbReference type="ARBA" id="ARBA00022857"/>
    </source>
</evidence>
<dbReference type="Proteomes" id="UP000501107">
    <property type="component" value="Chromosome"/>
</dbReference>
<dbReference type="SUPFAM" id="SSF51905">
    <property type="entry name" value="FAD/NAD(P)-binding domain"/>
    <property type="match status" value="1"/>
</dbReference>
<evidence type="ECO:0000259" key="12">
    <source>
        <dbReference type="Pfam" id="PF02852"/>
    </source>
</evidence>
<dbReference type="Proteomes" id="UP000031876">
    <property type="component" value="Chromosome"/>
</dbReference>
<dbReference type="AlphaFoldDB" id="A0A0B5NXB4"/>
<dbReference type="InterPro" id="IPR023753">
    <property type="entry name" value="FAD/NAD-binding_dom"/>
</dbReference>
<evidence type="ECO:0000313" key="14">
    <source>
        <dbReference type="EMBL" id="AJG76793.1"/>
    </source>
</evidence>
<evidence type="ECO:0000256" key="7">
    <source>
        <dbReference type="ARBA" id="ARBA00023284"/>
    </source>
</evidence>
<dbReference type="KEGG" id="btw:BF38_3345"/>
<dbReference type="RefSeq" id="WP_000159926.1">
    <property type="nucleotide sequence ID" value="NZ_CP009335.1"/>
</dbReference>
<keyword evidence="5 11" id="KW-0560">Oxidoreductase</keyword>
<dbReference type="SUPFAM" id="SSF55424">
    <property type="entry name" value="FAD/NAD-linked reductases, dimerisation (C-terminal) domain"/>
    <property type="match status" value="1"/>
</dbReference>
<dbReference type="GO" id="GO:0050660">
    <property type="term" value="F:flavin adenine dinucleotide binding"/>
    <property type="evidence" value="ECO:0007669"/>
    <property type="project" value="TreeGrafter"/>
</dbReference>
<dbReference type="PROSITE" id="PS00076">
    <property type="entry name" value="PYRIDINE_REDOX_1"/>
    <property type="match status" value="1"/>
</dbReference>
<dbReference type="InterPro" id="IPR012999">
    <property type="entry name" value="Pyr_OxRdtase_I_AS"/>
</dbReference>
<dbReference type="PANTHER" id="PTHR43014:SF4">
    <property type="entry name" value="PYRIDINE NUCLEOTIDE-DISULFIDE OXIDOREDUCTASE RCLA-RELATED"/>
    <property type="match status" value="1"/>
</dbReference>
<evidence type="ECO:0000256" key="3">
    <source>
        <dbReference type="ARBA" id="ARBA00022827"/>
    </source>
</evidence>
<dbReference type="FunFam" id="3.30.390.30:FF:000001">
    <property type="entry name" value="Dihydrolipoyl dehydrogenase"/>
    <property type="match status" value="1"/>
</dbReference>
<dbReference type="GO" id="GO:0016668">
    <property type="term" value="F:oxidoreductase activity, acting on a sulfur group of donors, NAD(P) as acceptor"/>
    <property type="evidence" value="ECO:0007669"/>
    <property type="project" value="InterPro"/>
</dbReference>
<dbReference type="PIRSF" id="PIRSF000350">
    <property type="entry name" value="Mercury_reductase_MerA"/>
    <property type="match status" value="1"/>
</dbReference>
<evidence type="ECO:0000313" key="17">
    <source>
        <dbReference type="Proteomes" id="UP000501107"/>
    </source>
</evidence>
<dbReference type="Pfam" id="PF02852">
    <property type="entry name" value="Pyr_redox_dim"/>
    <property type="match status" value="1"/>
</dbReference>
<accession>A0A0B5NXB4</accession>
<reference evidence="15 17" key="2">
    <citation type="submission" date="2020-05" db="EMBL/GenBank/DDBJ databases">
        <title>FDA dAtabase for Regulatory Grade micrObial Sequences (FDA-ARGOS): Supporting development and validation of Infectious Disease Dx tests.</title>
        <authorList>
            <person name="Nelson B."/>
            <person name="Plummer A."/>
            <person name="Tallon L."/>
            <person name="Sadzewicz L."/>
            <person name="Zhao X."/>
            <person name="Vavikolanu K."/>
            <person name="Mehta A."/>
            <person name="Aluvathingal J."/>
            <person name="Nadendla S."/>
            <person name="Myers T."/>
            <person name="Yan Y."/>
            <person name="Sichtig H."/>
        </authorList>
    </citation>
    <scope>NUCLEOTIDE SEQUENCE [LARGE SCALE GENOMIC DNA]</scope>
    <source>
        <strain evidence="15 17">FDAARGOS_795</strain>
    </source>
</reference>
<feature type="binding site" evidence="9">
    <location>
        <position position="52"/>
    </location>
    <ligand>
        <name>FAD</name>
        <dbReference type="ChEBI" id="CHEBI:57692"/>
    </ligand>
</feature>
<dbReference type="EMBL" id="CP053980">
    <property type="protein sequence ID" value="QKH26961.1"/>
    <property type="molecule type" value="Genomic_DNA"/>
</dbReference>
<dbReference type="Pfam" id="PF07992">
    <property type="entry name" value="Pyr_redox_2"/>
    <property type="match status" value="1"/>
</dbReference>
<feature type="active site" description="Proton acceptor" evidence="8">
    <location>
        <position position="442"/>
    </location>
</feature>
<evidence type="ECO:0000313" key="16">
    <source>
        <dbReference type="Proteomes" id="UP000031876"/>
    </source>
</evidence>
<comment type="cofactor">
    <cofactor evidence="9">
        <name>FAD</name>
        <dbReference type="ChEBI" id="CHEBI:57692"/>
    </cofactor>
    <text evidence="9">Binds 1 FAD per subunit.</text>
</comment>
<feature type="domain" description="FAD/NAD(P)-binding" evidence="13">
    <location>
        <begin position="5"/>
        <end position="317"/>
    </location>
</feature>
<feature type="binding site" evidence="9">
    <location>
        <begin position="177"/>
        <end position="184"/>
    </location>
    <ligand>
        <name>NAD(+)</name>
        <dbReference type="ChEBI" id="CHEBI:57540"/>
    </ligand>
</feature>
<feature type="domain" description="Pyridine nucleotide-disulphide oxidoreductase dimerisation" evidence="12">
    <location>
        <begin position="344"/>
        <end position="451"/>
    </location>
</feature>
<feature type="disulfide bond" description="Redox-active" evidence="10">
    <location>
        <begin position="43"/>
        <end position="48"/>
    </location>
</feature>
<keyword evidence="7 11" id="KW-0676">Redox-active center</keyword>
<dbReference type="Gene3D" id="3.30.390.30">
    <property type="match status" value="1"/>
</dbReference>
<dbReference type="InterPro" id="IPR001100">
    <property type="entry name" value="Pyr_nuc-diS_OxRdtase"/>
</dbReference>
<evidence type="ECO:0000256" key="1">
    <source>
        <dbReference type="ARBA" id="ARBA00007532"/>
    </source>
</evidence>
<keyword evidence="3 9" id="KW-0274">FAD</keyword>
<dbReference type="InterPro" id="IPR036188">
    <property type="entry name" value="FAD/NAD-bd_sf"/>
</dbReference>
<protein>
    <submittedName>
        <fullName evidence="15">FAD-dependent oxidoreductase</fullName>
    </submittedName>
    <submittedName>
        <fullName evidence="14">UDP-glucose/GDP-mannose dehydrogenase family, NAD binding domain protein</fullName>
    </submittedName>
</protein>
<gene>
    <name evidence="14" type="ORF">BF38_3345</name>
    <name evidence="15" type="ORF">FOC89_24430</name>
</gene>
<keyword evidence="9" id="KW-0547">Nucleotide-binding</keyword>
<sequence length="458" mass="50748">MTKFDAIIIGFGKGGKTLAADLAKRNWKVAVVERSNKMYGGTCINIGCIPTKSLAQQAKQEQIKEVQDWKVKFDHYDQAIQQKDELITFLRQKNYDNLAQHKNIQVFNGTASFVSDHEVQITSDKEKTVLSASRIFINTGAEMIIPKITGIQESQHVYTSTSIMDLKKLPKRLAIIGGGYIGLEFASIYRQFGSEVTVLEGFTKFIAREDRDVADEVYDVLSKKGIDIKLNAKVMGLKDTQEGTMISYEVAGEAGQIEVDAVLLATGRKPNVEGLNLEAAGVALNERGAIQVDAQLRTTVPHIWALGDVKGGLQFTYISLDDYRIVKDSLFGNGTRHIEDRITVPYSVFIEPPLSRVGLSEEEAIQQGYNIKMAKLPAAAIPRARLIQETDGFMKAIVDADTNKILGATLFCAESSEVINIVSMAIQMGQPYTFLRDHIFTHPTMSEALNDLFSQIKE</sequence>
<evidence type="ECO:0000256" key="5">
    <source>
        <dbReference type="ARBA" id="ARBA00023002"/>
    </source>
</evidence>
<keyword evidence="6" id="KW-1015">Disulfide bond</keyword>
<organism evidence="15 17">
    <name type="scientific">Bacillus thuringiensis</name>
    <dbReference type="NCBI Taxonomy" id="1428"/>
    <lineage>
        <taxon>Bacteria</taxon>
        <taxon>Bacillati</taxon>
        <taxon>Bacillota</taxon>
        <taxon>Bacilli</taxon>
        <taxon>Bacillales</taxon>
        <taxon>Bacillaceae</taxon>
        <taxon>Bacillus</taxon>
        <taxon>Bacillus cereus group</taxon>
    </lineage>
</organism>
<evidence type="ECO:0000256" key="11">
    <source>
        <dbReference type="RuleBase" id="RU003691"/>
    </source>
</evidence>
<evidence type="ECO:0000313" key="15">
    <source>
        <dbReference type="EMBL" id="QKH26961.1"/>
    </source>
</evidence>
<comment type="similarity">
    <text evidence="1 11">Belongs to the class-I pyridine nucleotide-disulfide oxidoreductase family.</text>
</comment>
<evidence type="ECO:0000259" key="13">
    <source>
        <dbReference type="Pfam" id="PF07992"/>
    </source>
</evidence>
<dbReference type="PRINTS" id="PR00411">
    <property type="entry name" value="PNDRDTASEI"/>
</dbReference>
<dbReference type="InterPro" id="IPR004099">
    <property type="entry name" value="Pyr_nucl-diS_OxRdtase_dimer"/>
</dbReference>
<dbReference type="GO" id="GO:0003955">
    <property type="term" value="F:NAD(P)H dehydrogenase (quinone) activity"/>
    <property type="evidence" value="ECO:0007669"/>
    <property type="project" value="TreeGrafter"/>
</dbReference>
<evidence type="ECO:0000256" key="9">
    <source>
        <dbReference type="PIRSR" id="PIRSR000350-3"/>
    </source>
</evidence>
<dbReference type="PANTHER" id="PTHR43014">
    <property type="entry name" value="MERCURIC REDUCTASE"/>
    <property type="match status" value="1"/>
</dbReference>
<dbReference type="EMBL" id="CP009335">
    <property type="protein sequence ID" value="AJG76793.1"/>
    <property type="molecule type" value="Genomic_DNA"/>
</dbReference>
<reference evidence="14 16" key="1">
    <citation type="journal article" date="2015" name="Genome Announc.">
        <title>Complete genome sequences for 35 biothreat assay-relevant bacillus species.</title>
        <authorList>
            <person name="Johnson S.L."/>
            <person name="Daligault H.E."/>
            <person name="Davenport K.W."/>
            <person name="Jaissle J."/>
            <person name="Frey K.G."/>
            <person name="Ladner J.T."/>
            <person name="Broomall S.M."/>
            <person name="Bishop-Lilly K.A."/>
            <person name="Bruce D.C."/>
            <person name="Gibbons H.S."/>
            <person name="Coyne S.R."/>
            <person name="Lo C.C."/>
            <person name="Meincke L."/>
            <person name="Munk A.C."/>
            <person name="Koroleva G.I."/>
            <person name="Rosenzweig C.N."/>
            <person name="Palacios G.F."/>
            <person name="Redden C.L."/>
            <person name="Minogue T.D."/>
            <person name="Chain P.S."/>
        </authorList>
    </citation>
    <scope>NUCLEOTIDE SEQUENCE [LARGE SCALE GENOMIC DNA]</scope>
    <source>
        <strain evidence="14 16">HD1011</strain>
    </source>
</reference>
<evidence type="ECO:0000256" key="2">
    <source>
        <dbReference type="ARBA" id="ARBA00022630"/>
    </source>
</evidence>
<name>A0A0B5NXB4_BACTU</name>
<feature type="binding site" evidence="9">
    <location>
        <position position="308"/>
    </location>
    <ligand>
        <name>FAD</name>
        <dbReference type="ChEBI" id="CHEBI:57692"/>
    </ligand>
</feature>
<keyword evidence="2 11" id="KW-0285">Flavoprotein</keyword>
<proteinExistence type="inferred from homology"/>
<dbReference type="PRINTS" id="PR00368">
    <property type="entry name" value="FADPNR"/>
</dbReference>
<feature type="binding site" evidence="9">
    <location>
        <position position="200"/>
    </location>
    <ligand>
        <name>NAD(+)</name>
        <dbReference type="ChEBI" id="CHEBI:57540"/>
    </ligand>
</feature>
<evidence type="ECO:0000256" key="6">
    <source>
        <dbReference type="ARBA" id="ARBA00023157"/>
    </source>
</evidence>
<feature type="binding site" evidence="9">
    <location>
        <position position="267"/>
    </location>
    <ligand>
        <name>NAD(+)</name>
        <dbReference type="ChEBI" id="CHEBI:57540"/>
    </ligand>
</feature>
<dbReference type="Gene3D" id="3.50.50.60">
    <property type="entry name" value="FAD/NAD(P)-binding domain"/>
    <property type="match status" value="2"/>
</dbReference>
<dbReference type="InterPro" id="IPR016156">
    <property type="entry name" value="FAD/NAD-linked_Rdtase_dimer_sf"/>
</dbReference>
<keyword evidence="4" id="KW-0521">NADP</keyword>
<evidence type="ECO:0000256" key="8">
    <source>
        <dbReference type="PIRSR" id="PIRSR000350-2"/>
    </source>
</evidence>
<evidence type="ECO:0000256" key="10">
    <source>
        <dbReference type="PIRSR" id="PIRSR000350-4"/>
    </source>
</evidence>
<keyword evidence="9" id="KW-0520">NAD</keyword>